<organism evidence="1 2">
    <name type="scientific">Gigaspora margarita</name>
    <dbReference type="NCBI Taxonomy" id="4874"/>
    <lineage>
        <taxon>Eukaryota</taxon>
        <taxon>Fungi</taxon>
        <taxon>Fungi incertae sedis</taxon>
        <taxon>Mucoromycota</taxon>
        <taxon>Glomeromycotina</taxon>
        <taxon>Glomeromycetes</taxon>
        <taxon>Diversisporales</taxon>
        <taxon>Gigasporaceae</taxon>
        <taxon>Gigaspora</taxon>
    </lineage>
</organism>
<name>A0A8H3X8A5_GIGMA</name>
<protein>
    <submittedName>
        <fullName evidence="1">Uncharacterized protein</fullName>
    </submittedName>
</protein>
<reference evidence="1 2" key="1">
    <citation type="journal article" date="2019" name="Environ. Microbiol.">
        <title>At the nexus of three kingdoms: the genome of the mycorrhizal fungus Gigaspora margarita provides insights into plant, endobacterial and fungal interactions.</title>
        <authorList>
            <person name="Venice F."/>
            <person name="Ghignone S."/>
            <person name="Salvioli di Fossalunga A."/>
            <person name="Amselem J."/>
            <person name="Novero M."/>
            <person name="Xianan X."/>
            <person name="Sedzielewska Toro K."/>
            <person name="Morin E."/>
            <person name="Lipzen A."/>
            <person name="Grigoriev I.V."/>
            <person name="Henrissat B."/>
            <person name="Martin F.M."/>
            <person name="Bonfante P."/>
        </authorList>
    </citation>
    <scope>NUCLEOTIDE SEQUENCE [LARGE SCALE GENOMIC DNA]</scope>
    <source>
        <strain evidence="1 2">BEG34</strain>
    </source>
</reference>
<dbReference type="EMBL" id="WTPW01001551">
    <property type="protein sequence ID" value="KAF0429212.1"/>
    <property type="molecule type" value="Genomic_DNA"/>
</dbReference>
<gene>
    <name evidence="1" type="ORF">F8M41_005758</name>
</gene>
<evidence type="ECO:0000313" key="2">
    <source>
        <dbReference type="Proteomes" id="UP000439903"/>
    </source>
</evidence>
<keyword evidence="2" id="KW-1185">Reference proteome</keyword>
<comment type="caution">
    <text evidence="1">The sequence shown here is derived from an EMBL/GenBank/DDBJ whole genome shotgun (WGS) entry which is preliminary data.</text>
</comment>
<accession>A0A8H3X8A5</accession>
<evidence type="ECO:0000313" key="1">
    <source>
        <dbReference type="EMBL" id="KAF0429212.1"/>
    </source>
</evidence>
<proteinExistence type="predicted"/>
<dbReference type="AlphaFoldDB" id="A0A8H3X8A5"/>
<dbReference type="Proteomes" id="UP000439903">
    <property type="component" value="Unassembled WGS sequence"/>
</dbReference>
<sequence length="145" mass="16179">MKKAVKHETSSGVNEVGIAENDQNAYVKRIVTQRGINERSGDPPKQNNDVSLGVKFADEIRSNGENVRKVIGNTLGTGFSCLQCLIKERRLKNGIILNNHEGMFTSLYDSSWKLIKMCKAKMDIKKFGDSLSKDVYKSKLKVDLG</sequence>